<protein>
    <submittedName>
        <fullName evidence="2">Uncharacterized protein</fullName>
    </submittedName>
</protein>
<organism evidence="2 3">
    <name type="scientific">Streptomyces fungicidicus</name>
    <dbReference type="NCBI Taxonomy" id="68203"/>
    <lineage>
        <taxon>Bacteria</taxon>
        <taxon>Bacillati</taxon>
        <taxon>Actinomycetota</taxon>
        <taxon>Actinomycetes</taxon>
        <taxon>Kitasatosporales</taxon>
        <taxon>Streptomycetaceae</taxon>
        <taxon>Streptomyces</taxon>
    </lineage>
</organism>
<dbReference type="Proteomes" id="UP000282170">
    <property type="component" value="Plasmid p1"/>
</dbReference>
<dbReference type="KEGG" id="sfug:CNQ36_34335"/>
<evidence type="ECO:0000313" key="3">
    <source>
        <dbReference type="Proteomes" id="UP000282170"/>
    </source>
</evidence>
<evidence type="ECO:0000313" key="2">
    <source>
        <dbReference type="EMBL" id="AYL40461.1"/>
    </source>
</evidence>
<keyword evidence="2" id="KW-0614">Plasmid</keyword>
<sequence>MPKILVPAFYQWAVGKQLVAEAPLPQRDRPTPPSGLSFASSRSSAAGTATVPQTYPHGEADERIE</sequence>
<feature type="compositionally biased region" description="Low complexity" evidence="1">
    <location>
        <begin position="34"/>
        <end position="50"/>
    </location>
</feature>
<evidence type="ECO:0000256" key="1">
    <source>
        <dbReference type="SAM" id="MobiDB-lite"/>
    </source>
</evidence>
<name>A0A494V9R5_9ACTN</name>
<geneLocation type="plasmid" evidence="2 3">
    <name>p1</name>
</geneLocation>
<proteinExistence type="predicted"/>
<gene>
    <name evidence="2" type="ORF">CNQ36_34335</name>
</gene>
<accession>A0A494V9R5</accession>
<reference evidence="2 3" key="1">
    <citation type="submission" date="2017-09" db="EMBL/GenBank/DDBJ databases">
        <authorList>
            <person name="Zhang H."/>
            <person name="Hu S."/>
            <person name="Xu J."/>
            <person name="He Z."/>
        </authorList>
    </citation>
    <scope>NUCLEOTIDE SEQUENCE [LARGE SCALE GENOMIC DNA]</scope>
    <source>
        <strain evidence="2 3">TXX3120</strain>
        <plasmid evidence="2 3">p1</plasmid>
    </source>
</reference>
<dbReference type="AlphaFoldDB" id="A0A494V9R5"/>
<feature type="region of interest" description="Disordered" evidence="1">
    <location>
        <begin position="22"/>
        <end position="65"/>
    </location>
</feature>
<dbReference type="EMBL" id="CP023408">
    <property type="protein sequence ID" value="AYL40461.1"/>
    <property type="molecule type" value="Genomic_DNA"/>
</dbReference>
<keyword evidence="3" id="KW-1185">Reference proteome</keyword>